<dbReference type="Proteomes" id="UP001221757">
    <property type="component" value="Unassembled WGS sequence"/>
</dbReference>
<keyword evidence="1" id="KW-0812">Transmembrane</keyword>
<proteinExistence type="predicted"/>
<gene>
    <name evidence="2" type="ORF">B0H17DRAFT_1139554</name>
</gene>
<keyword evidence="3" id="KW-1185">Reference proteome</keyword>
<reference evidence="2" key="1">
    <citation type="submission" date="2023-03" db="EMBL/GenBank/DDBJ databases">
        <title>Massive genome expansion in bonnet fungi (Mycena s.s.) driven by repeated elements and novel gene families across ecological guilds.</title>
        <authorList>
            <consortium name="Lawrence Berkeley National Laboratory"/>
            <person name="Harder C.B."/>
            <person name="Miyauchi S."/>
            <person name="Viragh M."/>
            <person name="Kuo A."/>
            <person name="Thoen E."/>
            <person name="Andreopoulos B."/>
            <person name="Lu D."/>
            <person name="Skrede I."/>
            <person name="Drula E."/>
            <person name="Henrissat B."/>
            <person name="Morin E."/>
            <person name="Kohler A."/>
            <person name="Barry K."/>
            <person name="LaButti K."/>
            <person name="Morin E."/>
            <person name="Salamov A."/>
            <person name="Lipzen A."/>
            <person name="Mereny Z."/>
            <person name="Hegedus B."/>
            <person name="Baldrian P."/>
            <person name="Stursova M."/>
            <person name="Weitz H."/>
            <person name="Taylor A."/>
            <person name="Grigoriev I.V."/>
            <person name="Nagy L.G."/>
            <person name="Martin F."/>
            <person name="Kauserud H."/>
        </authorList>
    </citation>
    <scope>NUCLEOTIDE SEQUENCE</scope>
    <source>
        <strain evidence="2">CBHHK067</strain>
    </source>
</reference>
<feature type="transmembrane region" description="Helical" evidence="1">
    <location>
        <begin position="32"/>
        <end position="54"/>
    </location>
</feature>
<evidence type="ECO:0000313" key="2">
    <source>
        <dbReference type="EMBL" id="KAJ7677537.1"/>
    </source>
</evidence>
<accession>A0AAD7G8N0</accession>
<keyword evidence="1" id="KW-1133">Transmembrane helix</keyword>
<evidence type="ECO:0000256" key="1">
    <source>
        <dbReference type="SAM" id="Phobius"/>
    </source>
</evidence>
<organism evidence="2 3">
    <name type="scientific">Mycena rosella</name>
    <name type="common">Pink bonnet</name>
    <name type="synonym">Agaricus rosellus</name>
    <dbReference type="NCBI Taxonomy" id="1033263"/>
    <lineage>
        <taxon>Eukaryota</taxon>
        <taxon>Fungi</taxon>
        <taxon>Dikarya</taxon>
        <taxon>Basidiomycota</taxon>
        <taxon>Agaricomycotina</taxon>
        <taxon>Agaricomycetes</taxon>
        <taxon>Agaricomycetidae</taxon>
        <taxon>Agaricales</taxon>
        <taxon>Marasmiineae</taxon>
        <taxon>Mycenaceae</taxon>
        <taxon>Mycena</taxon>
    </lineage>
</organism>
<comment type="caution">
    <text evidence="2">The sequence shown here is derived from an EMBL/GenBank/DDBJ whole genome shotgun (WGS) entry which is preliminary data.</text>
</comment>
<name>A0AAD7G8N0_MYCRO</name>
<sequence length="551" mass="60504">MLPFHRLSRAIVSYRLGYSPQRPYPGRWTTPVVLGASILLATALAVINVPLSAYELDQEYTFRPNDTVPPLPFSALIPAILQHPMGGFSPQILSVGDTLQLNNSVFNFAITAAFNELDDTQPVSSFSYYNNPFSGGCDVTNMTAGIQGPDWTIALTVNCRIPTSITLEWSTNIGTFLAPPLNPARDNFNRLTVDLHEALDNWANQTPDYNGSSITDFYVTVEPCCNCSAGSSLAAETSMDQYGGSLLPTHPPCSSLPARFVVTGGKIFLRSAAPDVPWSALNTLLQNTFQSLYHLVRMELGVILENQIYASPEMYNNSISDVSVPKYLDISAANTSRIATTNAILMADWRDTVRLFNETHPVPVIPYLRSVPRLKPLGSAITSVFVSTFAMLSVAWTIFSLIAGAVAASYSDKAVCEEDEATIHPGPYMLKDLEGQQQSMQAWDTSEASLFVSEDKRVTLMETGIQKNSAAMSEMQFSLAEMQLSLARMRLSLRARGVLEEVDDDPRNINEVERERRDNQALEEHPLLVHRANRTSTFNPGIGGQLSGGML</sequence>
<dbReference type="EMBL" id="JARKIE010000137">
    <property type="protein sequence ID" value="KAJ7677537.1"/>
    <property type="molecule type" value="Genomic_DNA"/>
</dbReference>
<evidence type="ECO:0000313" key="3">
    <source>
        <dbReference type="Proteomes" id="UP001221757"/>
    </source>
</evidence>
<dbReference type="AlphaFoldDB" id="A0AAD7G8N0"/>
<feature type="transmembrane region" description="Helical" evidence="1">
    <location>
        <begin position="377"/>
        <end position="410"/>
    </location>
</feature>
<protein>
    <submittedName>
        <fullName evidence="2">Uncharacterized protein</fullName>
    </submittedName>
</protein>
<keyword evidence="1" id="KW-0472">Membrane</keyword>